<dbReference type="Gene3D" id="3.40.50.2000">
    <property type="entry name" value="Glycogen Phosphorylase B"/>
    <property type="match status" value="2"/>
</dbReference>
<feature type="domain" description="Glycosyl transferase family 1" evidence="1">
    <location>
        <begin position="207"/>
        <end position="361"/>
    </location>
</feature>
<dbReference type="RefSeq" id="WP_004628595.1">
    <property type="nucleotide sequence ID" value="NZ_AORV01000056.1"/>
</dbReference>
<dbReference type="GO" id="GO:0016758">
    <property type="term" value="F:hexosyltransferase activity"/>
    <property type="evidence" value="ECO:0007669"/>
    <property type="project" value="TreeGrafter"/>
</dbReference>
<dbReference type="CDD" id="cd03801">
    <property type="entry name" value="GT4_PimA-like"/>
    <property type="match status" value="1"/>
</dbReference>
<dbReference type="PATRIC" id="fig|1195236.3.peg.4142"/>
<sequence>MKIWIVTNAYLPEKGGLVSYTRNLALQLLKEGKEVEIITSNLKNTELPEFENIEGVSVKRVDYSNVPKLLMLFSPIVYYFRTKAYIKALQIAEDDIVISRFYSFALAVSKAKRHDRHIFITPLVATKLQIIAAKENRSLKKLYYYFILPQLAILDKLAIKTAPKVGVLSDSKRQEVVNYFKLKNRKVAVLPPGVDTNRFDLASDNEKDSLRKKLNYAGEDIILLCVSRLSSEKNLEILIRCMTKIEDKNVKLAFVGDGECWSILESLILKYNLQKRVKLWGARTNVEDYYKMADVFILPSKYEGFGHVYIEAMSCGLPCIAAKSNPPETITASGEIITDKKLGCLVDYNSEEQIIAAIFNCITNLGKNGQERRKHVLDNYTWEKHYKDIERIILNDRSWE</sequence>
<keyword evidence="4" id="KW-1185">Reference proteome</keyword>
<dbReference type="PANTHER" id="PTHR45947:SF3">
    <property type="entry name" value="SULFOQUINOVOSYL TRANSFERASE SQD2"/>
    <property type="match status" value="1"/>
</dbReference>
<dbReference type="EMBL" id="AORV01000056">
    <property type="protein sequence ID" value="EMS70347.1"/>
    <property type="molecule type" value="Genomic_DNA"/>
</dbReference>
<reference evidence="3 4" key="1">
    <citation type="journal article" date="2013" name="Genome Announc.">
        <title>Draft Genome Sequence of the Cellulolytic, Mesophilic, Anaerobic Bacterium Clostridium termitidis Strain CT1112 (DSM 5398).</title>
        <authorList>
            <person name="Lal S."/>
            <person name="Ramachandran U."/>
            <person name="Zhang X."/>
            <person name="Munir R."/>
            <person name="Sparling R."/>
            <person name="Levin D.B."/>
        </authorList>
    </citation>
    <scope>NUCLEOTIDE SEQUENCE [LARGE SCALE GENOMIC DNA]</scope>
    <source>
        <strain evidence="3 4">CT1112</strain>
    </source>
</reference>
<dbReference type="SUPFAM" id="SSF53756">
    <property type="entry name" value="UDP-Glycosyltransferase/glycogen phosphorylase"/>
    <property type="match status" value="1"/>
</dbReference>
<organism evidence="3 4">
    <name type="scientific">Ruminiclostridium cellobioparum subsp. termitidis CT1112</name>
    <dbReference type="NCBI Taxonomy" id="1195236"/>
    <lineage>
        <taxon>Bacteria</taxon>
        <taxon>Bacillati</taxon>
        <taxon>Bacillota</taxon>
        <taxon>Clostridia</taxon>
        <taxon>Eubacteriales</taxon>
        <taxon>Oscillospiraceae</taxon>
        <taxon>Ruminiclostridium</taxon>
    </lineage>
</organism>
<dbReference type="InterPro" id="IPR050194">
    <property type="entry name" value="Glycosyltransferase_grp1"/>
</dbReference>
<evidence type="ECO:0000259" key="1">
    <source>
        <dbReference type="Pfam" id="PF00534"/>
    </source>
</evidence>
<dbReference type="PANTHER" id="PTHR45947">
    <property type="entry name" value="SULFOQUINOVOSYL TRANSFERASE SQD2"/>
    <property type="match status" value="1"/>
</dbReference>
<dbReference type="Pfam" id="PF00534">
    <property type="entry name" value="Glycos_transf_1"/>
    <property type="match status" value="1"/>
</dbReference>
<dbReference type="AlphaFoldDB" id="S0FGQ7"/>
<name>S0FGQ7_RUMCE</name>
<proteinExistence type="predicted"/>
<protein>
    <submittedName>
        <fullName evidence="3">Glycosyltransferase</fullName>
    </submittedName>
</protein>
<accession>S0FGQ7</accession>
<dbReference type="STRING" id="1195236.CTER_3930"/>
<gene>
    <name evidence="3" type="ORF">CTER_3930</name>
</gene>
<dbReference type="InterPro" id="IPR001296">
    <property type="entry name" value="Glyco_trans_1"/>
</dbReference>
<evidence type="ECO:0000313" key="3">
    <source>
        <dbReference type="EMBL" id="EMS70347.1"/>
    </source>
</evidence>
<keyword evidence="3" id="KW-0808">Transferase</keyword>
<dbReference type="Proteomes" id="UP000014155">
    <property type="component" value="Unassembled WGS sequence"/>
</dbReference>
<dbReference type="InterPro" id="IPR028098">
    <property type="entry name" value="Glyco_trans_4-like_N"/>
</dbReference>
<dbReference type="eggNOG" id="COG0297">
    <property type="taxonomic scope" value="Bacteria"/>
</dbReference>
<dbReference type="Pfam" id="PF13439">
    <property type="entry name" value="Glyco_transf_4"/>
    <property type="match status" value="1"/>
</dbReference>
<evidence type="ECO:0000259" key="2">
    <source>
        <dbReference type="Pfam" id="PF13439"/>
    </source>
</evidence>
<feature type="domain" description="Glycosyltransferase subfamily 4-like N-terminal" evidence="2">
    <location>
        <begin position="15"/>
        <end position="198"/>
    </location>
</feature>
<evidence type="ECO:0000313" key="4">
    <source>
        <dbReference type="Proteomes" id="UP000014155"/>
    </source>
</evidence>
<comment type="caution">
    <text evidence="3">The sequence shown here is derived from an EMBL/GenBank/DDBJ whole genome shotgun (WGS) entry which is preliminary data.</text>
</comment>